<name>A0A7S3J844_9SPIT</name>
<feature type="transmembrane region" description="Helical" evidence="2">
    <location>
        <begin position="134"/>
        <end position="156"/>
    </location>
</feature>
<keyword evidence="2" id="KW-0472">Membrane</keyword>
<reference evidence="3" key="1">
    <citation type="submission" date="2021-01" db="EMBL/GenBank/DDBJ databases">
        <authorList>
            <person name="Corre E."/>
            <person name="Pelletier E."/>
            <person name="Niang G."/>
            <person name="Scheremetjew M."/>
            <person name="Finn R."/>
            <person name="Kale V."/>
            <person name="Holt S."/>
            <person name="Cochrane G."/>
            <person name="Meng A."/>
            <person name="Brown T."/>
            <person name="Cohen L."/>
        </authorList>
    </citation>
    <scope>NUCLEOTIDE SEQUENCE</scope>
    <source>
        <strain evidence="3">FSP1.4</strain>
    </source>
</reference>
<feature type="transmembrane region" description="Helical" evidence="2">
    <location>
        <begin position="76"/>
        <end position="93"/>
    </location>
</feature>
<evidence type="ECO:0000256" key="2">
    <source>
        <dbReference type="SAM" id="Phobius"/>
    </source>
</evidence>
<accession>A0A7S3J844</accession>
<feature type="compositionally biased region" description="Basic and acidic residues" evidence="1">
    <location>
        <begin position="267"/>
        <end position="286"/>
    </location>
</feature>
<organism evidence="3">
    <name type="scientific">Euplotes harpa</name>
    <dbReference type="NCBI Taxonomy" id="151035"/>
    <lineage>
        <taxon>Eukaryota</taxon>
        <taxon>Sar</taxon>
        <taxon>Alveolata</taxon>
        <taxon>Ciliophora</taxon>
        <taxon>Intramacronucleata</taxon>
        <taxon>Spirotrichea</taxon>
        <taxon>Hypotrichia</taxon>
        <taxon>Euplotida</taxon>
        <taxon>Euplotidae</taxon>
        <taxon>Euplotes</taxon>
    </lineage>
</organism>
<keyword evidence="2" id="KW-1133">Transmembrane helix</keyword>
<evidence type="ECO:0000256" key="1">
    <source>
        <dbReference type="SAM" id="MobiDB-lite"/>
    </source>
</evidence>
<dbReference type="AlphaFoldDB" id="A0A7S3J844"/>
<keyword evidence="2" id="KW-0812">Transmembrane</keyword>
<protein>
    <submittedName>
        <fullName evidence="3">Uncharacterized protein</fullName>
    </submittedName>
</protein>
<gene>
    <name evidence="3" type="ORF">EHAR0213_LOCUS7198</name>
</gene>
<feature type="transmembrane region" description="Helical" evidence="2">
    <location>
        <begin position="36"/>
        <end position="55"/>
    </location>
</feature>
<dbReference type="EMBL" id="HBII01016935">
    <property type="protein sequence ID" value="CAE0348287.1"/>
    <property type="molecule type" value="Transcribed_RNA"/>
</dbReference>
<evidence type="ECO:0000313" key="3">
    <source>
        <dbReference type="EMBL" id="CAE0348287.1"/>
    </source>
</evidence>
<proteinExistence type="predicted"/>
<sequence>MQKELNQLHVGRHLDYSHKIGRILAHMMICYYHGSGLPVLYLIFFVHLLIFYFTEKLLILRFYRKMEEKYPYVRQFLLHSFVFMFMFHLFRAIDLYGAEEIFPNSYYEDICLKRGTLLTCYLPKKLYYVSRMKLMQGALFLTIAVCLTVFYILTWFAHKRCLKKVIGCSSVFTGQPEGAISIKTLRNRNLVFRPFTYAKIDRLDTYRGAIRSVEEAIQRFGGDGSRPGSPGLPVDSQYELKSDANSGDDVQIRPHEQTDPVFNIYKADADHEKHDKKVTDNDRINSDDEQLENS</sequence>
<feature type="region of interest" description="Disordered" evidence="1">
    <location>
        <begin position="220"/>
        <end position="294"/>
    </location>
</feature>